<dbReference type="RefSeq" id="YP_001039860.1">
    <property type="nucleotide sequence ID" value="NC_009016.1"/>
</dbReference>
<evidence type="ECO:0000313" key="1">
    <source>
        <dbReference type="EMBL" id="ABM73413.1"/>
    </source>
</evidence>
<protein>
    <submittedName>
        <fullName evidence="1">Uncharacterized protein</fullName>
    </submittedName>
</protein>
<evidence type="ECO:0000313" key="2">
    <source>
        <dbReference type="Proteomes" id="UP000008090"/>
    </source>
</evidence>
<sequence>MHIAKQMMAEFGKQLVGKTVITMPMGLWPGGAATVTELNPDPNAPEIVFNVKHATTGEEIGVFDDEWVLIAEEWPA</sequence>
<proteinExistence type="predicted"/>
<organism evidence="1 2">
    <name type="scientific">Vibrio phage VP882</name>
    <dbReference type="NCBI Taxonomy" id="2913982"/>
    <lineage>
        <taxon>Viruses</taxon>
        <taxon>Duplodnaviria</taxon>
        <taxon>Heunggongvirae</taxon>
        <taxon>Uroviricota</taxon>
        <taxon>Caudoviricetes</taxon>
        <taxon>Hapunavirus</taxon>
        <taxon>Hapunavirus VP882</taxon>
    </lineage>
</organism>
<dbReference type="OrthoDB" id="25199at10239"/>
<accession>A2I2Z9</accession>
<dbReference type="Proteomes" id="UP000008090">
    <property type="component" value="Segment"/>
</dbReference>
<keyword evidence="2" id="KW-1185">Reference proteome</keyword>
<name>A2I2Z9_9CAUD</name>
<dbReference type="KEGG" id="vg:5076242"/>
<dbReference type="GeneID" id="5076242"/>
<dbReference type="EMBL" id="EF057797">
    <property type="protein sequence ID" value="ABM73413.1"/>
    <property type="molecule type" value="Genomic_DNA"/>
</dbReference>
<reference evidence="1 2" key="1">
    <citation type="journal article" date="2009" name="Appl. Environ. Microbiol.">
        <title>Characterization of a new plasmid-like prophage in a pandemic Vibrio parahaemolyticus O3:K6 strain.</title>
        <authorList>
            <person name="Lan S.F."/>
            <person name="Huang C.H."/>
            <person name="Chang C.H."/>
            <person name="Liao W.C."/>
            <person name="Lin I.H."/>
            <person name="Jian W.N."/>
            <person name="Wu Y.G."/>
            <person name="Chen S.Y."/>
            <person name="Wong H.C."/>
        </authorList>
    </citation>
    <scope>NUCLEOTIDE SEQUENCE [LARGE SCALE GENOMIC DNA]</scope>
</reference>